<evidence type="ECO:0000256" key="1">
    <source>
        <dbReference type="ARBA" id="ARBA00006347"/>
    </source>
</evidence>
<dbReference type="InterPro" id="IPR036249">
    <property type="entry name" value="Thioredoxin-like_sf"/>
</dbReference>
<dbReference type="Gene3D" id="3.40.30.10">
    <property type="entry name" value="Glutaredoxin"/>
    <property type="match status" value="1"/>
</dbReference>
<gene>
    <name evidence="6" type="ORF">CPEL01642_LOCUS22417</name>
</gene>
<comment type="similarity">
    <text evidence="1">Belongs to the protein disulfide isomerase family.</text>
</comment>
<protein>
    <recommendedName>
        <fullName evidence="5">Thioredoxin domain-containing protein</fullName>
    </recommendedName>
</protein>
<dbReference type="InterPro" id="IPR013766">
    <property type="entry name" value="Thioredoxin_domain"/>
</dbReference>
<evidence type="ECO:0000256" key="3">
    <source>
        <dbReference type="SAM" id="MobiDB-lite"/>
    </source>
</evidence>
<feature type="compositionally biased region" description="Low complexity" evidence="3">
    <location>
        <begin position="81"/>
        <end position="91"/>
    </location>
</feature>
<dbReference type="PROSITE" id="PS51352">
    <property type="entry name" value="THIOREDOXIN_2"/>
    <property type="match status" value="1"/>
</dbReference>
<dbReference type="EMBL" id="HBEY01046718">
    <property type="protein sequence ID" value="CAD8619036.1"/>
    <property type="molecule type" value="Transcribed_RNA"/>
</dbReference>
<accession>A0A7S0LSB1</accession>
<feature type="region of interest" description="Disordered" evidence="3">
    <location>
        <begin position="1"/>
        <end position="95"/>
    </location>
</feature>
<keyword evidence="4" id="KW-0812">Transmembrane</keyword>
<keyword evidence="4" id="KW-1133">Transmembrane helix</keyword>
<dbReference type="CDD" id="cd02961">
    <property type="entry name" value="PDI_a_family"/>
    <property type="match status" value="1"/>
</dbReference>
<dbReference type="GO" id="GO:0006457">
    <property type="term" value="P:protein folding"/>
    <property type="evidence" value="ECO:0007669"/>
    <property type="project" value="TreeGrafter"/>
</dbReference>
<feature type="domain" description="Thioredoxin" evidence="5">
    <location>
        <begin position="138"/>
        <end position="265"/>
    </location>
</feature>
<organism evidence="6">
    <name type="scientific">Coccolithus braarudii</name>
    <dbReference type="NCBI Taxonomy" id="221442"/>
    <lineage>
        <taxon>Eukaryota</taxon>
        <taxon>Haptista</taxon>
        <taxon>Haptophyta</taxon>
        <taxon>Prymnesiophyceae</taxon>
        <taxon>Coccolithales</taxon>
        <taxon>Coccolithaceae</taxon>
        <taxon>Coccolithus</taxon>
    </lineage>
</organism>
<dbReference type="Pfam" id="PF00085">
    <property type="entry name" value="Thioredoxin"/>
    <property type="match status" value="1"/>
</dbReference>
<dbReference type="AlphaFoldDB" id="A0A7S0LSB1"/>
<feature type="compositionally biased region" description="Low complexity" evidence="3">
    <location>
        <begin position="55"/>
        <end position="74"/>
    </location>
</feature>
<reference evidence="6" key="1">
    <citation type="submission" date="2021-01" db="EMBL/GenBank/DDBJ databases">
        <authorList>
            <person name="Corre E."/>
            <person name="Pelletier E."/>
            <person name="Niang G."/>
            <person name="Scheremetjew M."/>
            <person name="Finn R."/>
            <person name="Kale V."/>
            <person name="Holt S."/>
            <person name="Cochrane G."/>
            <person name="Meng A."/>
            <person name="Brown T."/>
            <person name="Cohen L."/>
        </authorList>
    </citation>
    <scope>NUCLEOTIDE SEQUENCE</scope>
    <source>
        <strain evidence="6">PLY182g</strain>
    </source>
</reference>
<evidence type="ECO:0000256" key="2">
    <source>
        <dbReference type="ARBA" id="ARBA00022729"/>
    </source>
</evidence>
<dbReference type="PANTHER" id="PTHR45672:SF3">
    <property type="entry name" value="THIOREDOXIN DOMAIN-CONTAINING PROTEIN 5"/>
    <property type="match status" value="1"/>
</dbReference>
<dbReference type="SUPFAM" id="SSF52833">
    <property type="entry name" value="Thioredoxin-like"/>
    <property type="match status" value="1"/>
</dbReference>
<dbReference type="GO" id="GO:0003756">
    <property type="term" value="F:protein disulfide isomerase activity"/>
    <property type="evidence" value="ECO:0007669"/>
    <property type="project" value="TreeGrafter"/>
</dbReference>
<keyword evidence="2" id="KW-0732">Signal</keyword>
<keyword evidence="4" id="KW-0472">Membrane</keyword>
<evidence type="ECO:0000259" key="5">
    <source>
        <dbReference type="PROSITE" id="PS51352"/>
    </source>
</evidence>
<dbReference type="InterPro" id="IPR051063">
    <property type="entry name" value="PDI"/>
</dbReference>
<feature type="compositionally biased region" description="Acidic residues" evidence="3">
    <location>
        <begin position="38"/>
        <end position="48"/>
    </location>
</feature>
<sequence length="273" mass="29327">MPPQRPNKSPARVRPGEKPIKAEAVPTASTEPGTAEVPVDEESEEAEELGGSQNADAPSAAAAAPAAAPAAAAPELPPQPLAAAPAPAVPKAEPEPGWLSAPWSACDKFLLACIIVLVSIAAAQYMPNMPNMPMFMIKPPVKKTPRANALSPSAFDLDVSPPRLKHSNNFQGSALVNFMIPDCEHCAKFKPEFAAASEELKATMPSLRLGQFNCHKSPTHTDICDKFQISGYPHILWFRDGWPQDSSVKGRTIEALREWATLMQQEGRLELPQ</sequence>
<feature type="transmembrane region" description="Helical" evidence="4">
    <location>
        <begin position="109"/>
        <end position="126"/>
    </location>
</feature>
<evidence type="ECO:0000256" key="4">
    <source>
        <dbReference type="SAM" id="Phobius"/>
    </source>
</evidence>
<name>A0A7S0LSB1_9EUKA</name>
<dbReference type="PANTHER" id="PTHR45672">
    <property type="entry name" value="PROTEIN DISULFIDE-ISOMERASE C17H9.14C-RELATED"/>
    <property type="match status" value="1"/>
</dbReference>
<proteinExistence type="inferred from homology"/>
<dbReference type="GO" id="GO:0005783">
    <property type="term" value="C:endoplasmic reticulum"/>
    <property type="evidence" value="ECO:0007669"/>
    <property type="project" value="TreeGrafter"/>
</dbReference>
<evidence type="ECO:0000313" key="6">
    <source>
        <dbReference type="EMBL" id="CAD8619036.1"/>
    </source>
</evidence>